<dbReference type="eggNOG" id="COG3119">
    <property type="taxonomic scope" value="Bacteria"/>
</dbReference>
<evidence type="ECO:0000313" key="3">
    <source>
        <dbReference type="Proteomes" id="UP000004848"/>
    </source>
</evidence>
<protein>
    <submittedName>
        <fullName evidence="2">Possible arylsulfatase AtsD</fullName>
    </submittedName>
</protein>
<proteinExistence type="predicted"/>
<feature type="region of interest" description="Disordered" evidence="1">
    <location>
        <begin position="1"/>
        <end position="24"/>
    </location>
</feature>
<dbReference type="InterPro" id="IPR017850">
    <property type="entry name" value="Alkaline_phosphatase_core_sf"/>
</dbReference>
<evidence type="ECO:0000256" key="1">
    <source>
        <dbReference type="SAM" id="MobiDB-lite"/>
    </source>
</evidence>
<name>A0P108_ROSAI</name>
<gene>
    <name evidence="2" type="ORF">SIAM614_28941</name>
</gene>
<organism evidence="2 3">
    <name type="scientific">Roseibium aggregatum (strain ATCC 25650 / DSM 13394 / JCM 20685 / NBRC 16684 / NCIMB 2208 / IAM 12614 / B1)</name>
    <name type="common">Stappia aggregata</name>
    <dbReference type="NCBI Taxonomy" id="384765"/>
    <lineage>
        <taxon>Bacteria</taxon>
        <taxon>Pseudomonadati</taxon>
        <taxon>Pseudomonadota</taxon>
        <taxon>Alphaproteobacteria</taxon>
        <taxon>Hyphomicrobiales</taxon>
        <taxon>Stappiaceae</taxon>
        <taxon>Roseibium</taxon>
    </lineage>
</organism>
<sequence length="109" mass="12454">MEKLASGEPQLFRNTPVEPEARPEEGYNLNVDLVDDAIAWLDRQDSIAPDKPFFLYFAPGAVHARLHVSKDWIEKLSGKFDQRWDAVREQTLSRQKDMGLARRGCPNSV</sequence>
<reference evidence="2 3" key="1">
    <citation type="submission" date="2006-05" db="EMBL/GenBank/DDBJ databases">
        <authorList>
            <person name="King G."/>
            <person name="Ferriera S."/>
            <person name="Johnson J."/>
            <person name="Kravitz S."/>
            <person name="Beeson K."/>
            <person name="Sutton G."/>
            <person name="Rogers Y.-H."/>
            <person name="Friedman R."/>
            <person name="Frazier M."/>
            <person name="Venter J.C."/>
        </authorList>
    </citation>
    <scope>NUCLEOTIDE SEQUENCE [LARGE SCALE GENOMIC DNA]</scope>
    <source>
        <strain evidence="3">ATCC 25650 / DSM 13394 / JCM 20685 / NBRC 16684 / NCIMB 2208 / IAM 12614 / B1</strain>
    </source>
</reference>
<dbReference type="RefSeq" id="WP_006938806.1">
    <property type="nucleotide sequence ID" value="NZ_AAUW01000022.1"/>
</dbReference>
<accession>A0P108</accession>
<dbReference type="Gene3D" id="3.40.720.10">
    <property type="entry name" value="Alkaline Phosphatase, subunit A"/>
    <property type="match status" value="1"/>
</dbReference>
<dbReference type="GeneID" id="76830686"/>
<dbReference type="EMBL" id="AAUW01000022">
    <property type="protein sequence ID" value="EAV41193.1"/>
    <property type="molecule type" value="Genomic_DNA"/>
</dbReference>
<comment type="caution">
    <text evidence="2">The sequence shown here is derived from an EMBL/GenBank/DDBJ whole genome shotgun (WGS) entry which is preliminary data.</text>
</comment>
<dbReference type="AlphaFoldDB" id="A0P108"/>
<dbReference type="SUPFAM" id="SSF53649">
    <property type="entry name" value="Alkaline phosphatase-like"/>
    <property type="match status" value="1"/>
</dbReference>
<evidence type="ECO:0000313" key="2">
    <source>
        <dbReference type="EMBL" id="EAV41193.1"/>
    </source>
</evidence>
<dbReference type="Proteomes" id="UP000004848">
    <property type="component" value="Unassembled WGS sequence"/>
</dbReference>